<keyword evidence="2 5" id="KW-0812">Transmembrane</keyword>
<evidence type="ECO:0000256" key="1">
    <source>
        <dbReference type="ARBA" id="ARBA00022475"/>
    </source>
</evidence>
<organism evidence="6 7">
    <name type="scientific">Aciduricibacillus chroicocephali</name>
    <dbReference type="NCBI Taxonomy" id="3054939"/>
    <lineage>
        <taxon>Bacteria</taxon>
        <taxon>Bacillati</taxon>
        <taxon>Bacillota</taxon>
        <taxon>Bacilli</taxon>
        <taxon>Bacillales</taxon>
        <taxon>Bacillaceae</taxon>
        <taxon>Aciduricibacillus</taxon>
    </lineage>
</organism>
<dbReference type="PANTHER" id="PTHR37815">
    <property type="entry name" value="UPF0397 PROTEIN BC_2624-RELATED"/>
    <property type="match status" value="1"/>
</dbReference>
<comment type="similarity">
    <text evidence="5">Belongs to the UPF0397 family.</text>
</comment>
<keyword evidence="3 5" id="KW-1133">Transmembrane helix</keyword>
<proteinExistence type="inferred from homology"/>
<evidence type="ECO:0000256" key="2">
    <source>
        <dbReference type="ARBA" id="ARBA00022692"/>
    </source>
</evidence>
<feature type="transmembrane region" description="Helical" evidence="5">
    <location>
        <begin position="121"/>
        <end position="143"/>
    </location>
</feature>
<dbReference type="Gene3D" id="1.10.1760.20">
    <property type="match status" value="1"/>
</dbReference>
<evidence type="ECO:0000256" key="3">
    <source>
        <dbReference type="ARBA" id="ARBA00022989"/>
    </source>
</evidence>
<gene>
    <name evidence="6" type="ORF">QR721_12090</name>
</gene>
<evidence type="ECO:0000313" key="7">
    <source>
        <dbReference type="Proteomes" id="UP001180087"/>
    </source>
</evidence>
<dbReference type="InterPro" id="IPR009825">
    <property type="entry name" value="ECF_substrate-spec-like"/>
</dbReference>
<feature type="transmembrane region" description="Helical" evidence="5">
    <location>
        <begin position="43"/>
        <end position="66"/>
    </location>
</feature>
<feature type="transmembrane region" description="Helical" evidence="5">
    <location>
        <begin position="155"/>
        <end position="177"/>
    </location>
</feature>
<keyword evidence="4 5" id="KW-0472">Membrane</keyword>
<dbReference type="Pfam" id="PF07155">
    <property type="entry name" value="ECF-ribofla_trS"/>
    <property type="match status" value="1"/>
</dbReference>
<evidence type="ECO:0000256" key="4">
    <source>
        <dbReference type="ARBA" id="ARBA00023136"/>
    </source>
</evidence>
<dbReference type="PANTHER" id="PTHR37815:SF3">
    <property type="entry name" value="UPF0397 PROTEIN SPR0429"/>
    <property type="match status" value="1"/>
</dbReference>
<protein>
    <recommendedName>
        <fullName evidence="5">UPF0397 protein QR721_12090</fullName>
    </recommendedName>
</protein>
<dbReference type="HAMAP" id="MF_01572">
    <property type="entry name" value="UPF0397"/>
    <property type="match status" value="1"/>
</dbReference>
<evidence type="ECO:0000256" key="5">
    <source>
        <dbReference type="HAMAP-Rule" id="MF_01572"/>
    </source>
</evidence>
<keyword evidence="1 5" id="KW-1003">Cell membrane</keyword>
<keyword evidence="7" id="KW-1185">Reference proteome</keyword>
<comment type="subcellular location">
    <subcellularLocation>
        <location evidence="5">Cell membrane</location>
        <topology evidence="5">Multi-pass membrane protein</topology>
    </subcellularLocation>
</comment>
<feature type="transmembrane region" description="Helical" evidence="5">
    <location>
        <begin position="78"/>
        <end position="100"/>
    </location>
</feature>
<dbReference type="RefSeq" id="WP_348027318.1">
    <property type="nucleotide sequence ID" value="NZ_CP129113.1"/>
</dbReference>
<evidence type="ECO:0000313" key="6">
    <source>
        <dbReference type="EMBL" id="WLV24366.1"/>
    </source>
</evidence>
<sequence>MRKNKVLSIKTIVAIGIGSAVFVILGRFAAIPTGIPNTSVETAYAFLALMSVVFGPVAGLLIGLIGHALKDAVFYGSIWWSWVITSAFVGLFIGLGASVFRRSINPEEGIFTKSSIIYFNIIQAVVQAVAWGLIAPTLDVIIYAEPANKVFTQGIIAGISNIVTVGILGTILIAAYAKTRSKSGSLSRE</sequence>
<dbReference type="NCBIfam" id="NF010182">
    <property type="entry name" value="PRK13661.1"/>
    <property type="match status" value="1"/>
</dbReference>
<dbReference type="InterPro" id="IPR022914">
    <property type="entry name" value="UPF0397"/>
</dbReference>
<dbReference type="EMBL" id="CP129113">
    <property type="protein sequence ID" value="WLV24366.1"/>
    <property type="molecule type" value="Genomic_DNA"/>
</dbReference>
<accession>A0ABY9KU22</accession>
<reference evidence="6" key="1">
    <citation type="submission" date="2023-06" db="EMBL/GenBank/DDBJ databases">
        <title>A Treasure from Seagulls: Isolation and Description of Aciduricobacillus qingdaonensis gen. nov., sp. nov., a Rare Obligately Uric Acid-utilizing Member in the Family Bacillaceae.</title>
        <authorList>
            <person name="Liu W."/>
            <person name="Wang B."/>
        </authorList>
    </citation>
    <scope>NUCLEOTIDE SEQUENCE</scope>
    <source>
        <strain evidence="6">44XB</strain>
    </source>
</reference>
<feature type="transmembrane region" description="Helical" evidence="5">
    <location>
        <begin position="12"/>
        <end position="31"/>
    </location>
</feature>
<dbReference type="Proteomes" id="UP001180087">
    <property type="component" value="Chromosome"/>
</dbReference>
<name>A0ABY9KU22_9BACI</name>